<dbReference type="InterPro" id="IPR050464">
    <property type="entry name" value="Zeta_carotene_desat/Oxidored"/>
</dbReference>
<dbReference type="PANTHER" id="PTHR42923">
    <property type="entry name" value="PROTOPORPHYRINOGEN OXIDASE"/>
    <property type="match status" value="1"/>
</dbReference>
<dbReference type="Gene3D" id="3.50.50.60">
    <property type="entry name" value="FAD/NAD(P)-binding domain"/>
    <property type="match status" value="2"/>
</dbReference>
<dbReference type="EMBL" id="SMLK01000001">
    <property type="protein sequence ID" value="TFZ08694.1"/>
    <property type="molecule type" value="Genomic_DNA"/>
</dbReference>
<dbReference type="NCBIfam" id="TIGR03467">
    <property type="entry name" value="HpnE"/>
    <property type="match status" value="1"/>
</dbReference>
<dbReference type="PANTHER" id="PTHR42923:SF47">
    <property type="entry name" value="BLR3003 PROTEIN"/>
    <property type="match status" value="1"/>
</dbReference>
<feature type="domain" description="Amine oxidase" evidence="1">
    <location>
        <begin position="11"/>
        <end position="421"/>
    </location>
</feature>
<organism evidence="2 3">
    <name type="scientific">Ramlibacter humi</name>
    <dbReference type="NCBI Taxonomy" id="2530451"/>
    <lineage>
        <taxon>Bacteria</taxon>
        <taxon>Pseudomonadati</taxon>
        <taxon>Pseudomonadota</taxon>
        <taxon>Betaproteobacteria</taxon>
        <taxon>Burkholderiales</taxon>
        <taxon>Comamonadaceae</taxon>
        <taxon>Ramlibacter</taxon>
    </lineage>
</organism>
<name>A0A4Z0CCC1_9BURK</name>
<dbReference type="Proteomes" id="UP000297839">
    <property type="component" value="Unassembled WGS sequence"/>
</dbReference>
<comment type="caution">
    <text evidence="2">The sequence shown here is derived from an EMBL/GenBank/DDBJ whole genome shotgun (WGS) entry which is preliminary data.</text>
</comment>
<protein>
    <submittedName>
        <fullName evidence="2">FAD-dependent oxidoreductase</fullName>
    </submittedName>
</protein>
<evidence type="ECO:0000313" key="2">
    <source>
        <dbReference type="EMBL" id="TFZ08694.1"/>
    </source>
</evidence>
<dbReference type="InterPro" id="IPR002937">
    <property type="entry name" value="Amino_oxidase"/>
</dbReference>
<dbReference type="InterPro" id="IPR017830">
    <property type="entry name" value="SQase_HpnE"/>
</dbReference>
<proteinExistence type="predicted"/>
<dbReference type="OrthoDB" id="7849608at2"/>
<evidence type="ECO:0000313" key="3">
    <source>
        <dbReference type="Proteomes" id="UP000297839"/>
    </source>
</evidence>
<accession>A0A4Z0CCC1</accession>
<dbReference type="AlphaFoldDB" id="A0A4Z0CCC1"/>
<dbReference type="Gene3D" id="3.90.660.20">
    <property type="entry name" value="Protoporphyrinogen oxidase, mitochondrial, domain 2"/>
    <property type="match status" value="1"/>
</dbReference>
<keyword evidence="3" id="KW-1185">Reference proteome</keyword>
<dbReference type="Pfam" id="PF01593">
    <property type="entry name" value="Amino_oxidase"/>
    <property type="match status" value="1"/>
</dbReference>
<evidence type="ECO:0000259" key="1">
    <source>
        <dbReference type="Pfam" id="PF01593"/>
    </source>
</evidence>
<dbReference type="RefSeq" id="WP_135248714.1">
    <property type="nucleotide sequence ID" value="NZ_SMLK01000001.1"/>
</dbReference>
<dbReference type="GO" id="GO:0016491">
    <property type="term" value="F:oxidoreductase activity"/>
    <property type="evidence" value="ECO:0007669"/>
    <property type="project" value="InterPro"/>
</dbReference>
<gene>
    <name evidence="2" type="ORF">EZ216_05965</name>
</gene>
<dbReference type="SUPFAM" id="SSF51905">
    <property type="entry name" value="FAD/NAD(P)-binding domain"/>
    <property type="match status" value="1"/>
</dbReference>
<dbReference type="Gene3D" id="3.90.660.10">
    <property type="match status" value="1"/>
</dbReference>
<reference evidence="2 3" key="1">
    <citation type="submission" date="2019-03" db="EMBL/GenBank/DDBJ databases">
        <title>Ramlibacter sp. 18x22-1, whole genome shotgun sequence.</title>
        <authorList>
            <person name="Zhang X."/>
            <person name="Feng G."/>
            <person name="Zhu H."/>
        </authorList>
    </citation>
    <scope>NUCLEOTIDE SEQUENCE [LARGE SCALE GENOMIC DNA]</scope>
    <source>
        <strain evidence="2 3">18x22-1</strain>
    </source>
</reference>
<dbReference type="InterPro" id="IPR036188">
    <property type="entry name" value="FAD/NAD-bd_sf"/>
</dbReference>
<sequence length="432" mass="45362">MNVAVVGGGWAGLAAAIEAVRGGHRVTVFEAARQWGGRARALEVPLDDGGTVTLDNGQHILIGAYRETLALMRAVGIEPREVLRRLPLTLRFPDGQGLVLPEAPAPLDAAWGILGARGWTWTDKLSLLKHAAGWQLRRFQCDDSLTVSALCEGLAPTVMRDLVDPLCVAALNIPAGRASASVLLRVLRDGLFGPSQDGWGASNLLLPARDLGTLFPEAAAAWLQAKGASLRLGHRVQSLSRDGEGWAVDGERFGSVLLAAPPWEAERLVAESAAPTGDWLAQVRSLAHEPIATVYVQDGPALPLPMLALHSAPDAPAQFVFDRAQLGGPPGVLAFVISASEGGVQELETRVLAQAGALGWRVRPLKTVVEKRATFACVPSLRRPGIDVAPGLFACGDYVDGPYPATLEGAVRAAQAAAARLNPAARTAPSAS</sequence>
<dbReference type="Gene3D" id="1.10.3110.10">
    <property type="entry name" value="protoporphyrinogen ix oxidase, domain 3"/>
    <property type="match status" value="1"/>
</dbReference>